<comment type="cofactor">
    <cofactor evidence="1">
        <name>pyridoxal 5'-phosphate</name>
        <dbReference type="ChEBI" id="CHEBI:597326"/>
    </cofactor>
</comment>
<comment type="similarity">
    <text evidence="7">Belongs to the class-I pyridoxal-phosphate-dependent aminotransferase family. Alanine aminotransferase subfamily.</text>
</comment>
<evidence type="ECO:0000256" key="7">
    <source>
        <dbReference type="ARBA" id="ARBA00025785"/>
    </source>
</evidence>
<organism evidence="11">
    <name type="scientific">Biston betularia</name>
    <name type="common">Pepper-and-salt geometer moth</name>
    <name type="synonym">Phalaena betularia</name>
    <dbReference type="NCBI Taxonomy" id="82595"/>
    <lineage>
        <taxon>Eukaryota</taxon>
        <taxon>Metazoa</taxon>
        <taxon>Ecdysozoa</taxon>
        <taxon>Arthropoda</taxon>
        <taxon>Hexapoda</taxon>
        <taxon>Insecta</taxon>
        <taxon>Pterygota</taxon>
        <taxon>Neoptera</taxon>
        <taxon>Endopterygota</taxon>
        <taxon>Lepidoptera</taxon>
        <taxon>Glossata</taxon>
        <taxon>Ditrysia</taxon>
        <taxon>Geometroidea</taxon>
        <taxon>Geometridae</taxon>
        <taxon>Ennominae</taxon>
        <taxon>Biston</taxon>
    </lineage>
</organism>
<dbReference type="GO" id="GO:0030170">
    <property type="term" value="F:pyridoxal phosphate binding"/>
    <property type="evidence" value="ECO:0007669"/>
    <property type="project" value="InterPro"/>
</dbReference>
<feature type="non-terminal residue" evidence="11">
    <location>
        <position position="1"/>
    </location>
</feature>
<comment type="catalytic activity">
    <reaction evidence="9">
        <text>L-alanine + 2-oxoglutarate = pyruvate + L-glutamate</text>
        <dbReference type="Rhea" id="RHEA:19453"/>
        <dbReference type="ChEBI" id="CHEBI:15361"/>
        <dbReference type="ChEBI" id="CHEBI:16810"/>
        <dbReference type="ChEBI" id="CHEBI:29985"/>
        <dbReference type="ChEBI" id="CHEBI:57972"/>
        <dbReference type="EC" id="2.6.1.2"/>
    </reaction>
</comment>
<dbReference type="FunFam" id="3.90.1150.10:FF:000151">
    <property type="entry name" value="Alanine aminotransferase 2"/>
    <property type="match status" value="1"/>
</dbReference>
<dbReference type="InterPro" id="IPR015424">
    <property type="entry name" value="PyrdxlP-dep_Trfase"/>
</dbReference>
<accession>G4XHA1</accession>
<sequence>LFAEDVDGKPSSVMISCPQYPLFSGALSALGIRAAYYQLDEKDQWIVNAQELERCFVEASNHSSVRAIVVINPGNPTGQILSQQNMEEIIKFAFNHNLFILADEVHQNNVVVKPFISFKKVMHEMGSPYSEMELASFFTASKGWVAESGLRSGYCELVRLHPLVRSAFHTMCGMMQCASVLGQCALDCVVKPPTVGEESYNKFAQEVSAIRHVFAERIAFASRIFNSIPGYSCNVIDCGIVAYPRIEIPERAQELAEELHMAPDDFYALRLLEETGICVVPGTGFGQAPGSYHFRATILNPDKEFQHMMDSIRHFHINFLRKYS</sequence>
<name>G4XHA1_BISBE</name>
<keyword evidence="3 11" id="KW-0032">Aminotransferase</keyword>
<evidence type="ECO:0000313" key="11">
    <source>
        <dbReference type="EMBL" id="AEP43805.1"/>
    </source>
</evidence>
<dbReference type="UniPathway" id="UPA00528">
    <property type="reaction ID" value="UER00586"/>
</dbReference>
<dbReference type="Pfam" id="PF00155">
    <property type="entry name" value="Aminotran_1_2"/>
    <property type="match status" value="1"/>
</dbReference>
<feature type="domain" description="Aminotransferase class I/classII large" evidence="10">
    <location>
        <begin position="12"/>
        <end position="311"/>
    </location>
</feature>
<dbReference type="GO" id="GO:0042853">
    <property type="term" value="P:L-alanine catabolic process"/>
    <property type="evidence" value="ECO:0007669"/>
    <property type="project" value="UniProtKB-UniPathway"/>
</dbReference>
<dbReference type="CDD" id="cd00609">
    <property type="entry name" value="AAT_like"/>
    <property type="match status" value="1"/>
</dbReference>
<evidence type="ECO:0000256" key="3">
    <source>
        <dbReference type="ARBA" id="ARBA00022576"/>
    </source>
</evidence>
<dbReference type="GO" id="GO:0004021">
    <property type="term" value="F:L-alanine:2-oxoglutarate aminotransferase activity"/>
    <property type="evidence" value="ECO:0007669"/>
    <property type="project" value="UniProtKB-EC"/>
</dbReference>
<dbReference type="Gene3D" id="3.40.640.10">
    <property type="entry name" value="Type I PLP-dependent aspartate aminotransferase-like (Major domain)"/>
    <property type="match status" value="1"/>
</dbReference>
<dbReference type="Gene3D" id="3.90.1150.10">
    <property type="entry name" value="Aspartate Aminotransferase, domain 1"/>
    <property type="match status" value="1"/>
</dbReference>
<dbReference type="FunFam" id="3.40.640.10:FF:000226">
    <property type="entry name" value="Alanine aminotransferase 2"/>
    <property type="match status" value="1"/>
</dbReference>
<dbReference type="InterPro" id="IPR045088">
    <property type="entry name" value="ALAT1/2-like"/>
</dbReference>
<keyword evidence="4 11" id="KW-0808">Transferase</keyword>
<comment type="pathway">
    <text evidence="6">Amino-acid degradation; L-alanine degradation via transaminase pathway; pyruvate from L-alanine: step 1/1.</text>
</comment>
<evidence type="ECO:0000259" key="10">
    <source>
        <dbReference type="Pfam" id="PF00155"/>
    </source>
</evidence>
<reference evidence="11" key="1">
    <citation type="submission" date="2011-04" db="EMBL/GenBank/DDBJ databases">
        <title>Linkage mapping in the peppered moth positions melanisation genes, reconstructs chromosome evolution events, and reveals conserved synteny of sex-linked genes.</title>
        <authorList>
            <person name="Van't Hof A.E."/>
            <person name="Nguyen P."/>
            <person name="Dalikova M."/>
            <person name="Edmonds N."/>
            <person name="Marec F."/>
            <person name="Saccheri I.J."/>
        </authorList>
    </citation>
    <scope>NUCLEOTIDE SEQUENCE</scope>
</reference>
<evidence type="ECO:0000256" key="6">
    <source>
        <dbReference type="ARBA" id="ARBA00025708"/>
    </source>
</evidence>
<evidence type="ECO:0000256" key="5">
    <source>
        <dbReference type="ARBA" id="ARBA00022898"/>
    </source>
</evidence>
<dbReference type="InterPro" id="IPR015421">
    <property type="entry name" value="PyrdxlP-dep_Trfase_major"/>
</dbReference>
<keyword evidence="5" id="KW-0663">Pyridoxal phosphate</keyword>
<dbReference type="PANTHER" id="PTHR11751:SF29">
    <property type="entry name" value="ALANINE TRANSAMINASE"/>
    <property type="match status" value="1"/>
</dbReference>
<comment type="subunit">
    <text evidence="2">Homodimer.</text>
</comment>
<protein>
    <recommendedName>
        <fullName evidence="8">alanine transaminase</fullName>
        <ecNumber evidence="8">2.6.1.2</ecNumber>
    </recommendedName>
</protein>
<dbReference type="SUPFAM" id="SSF53383">
    <property type="entry name" value="PLP-dependent transferases"/>
    <property type="match status" value="1"/>
</dbReference>
<evidence type="ECO:0000256" key="4">
    <source>
        <dbReference type="ARBA" id="ARBA00022679"/>
    </source>
</evidence>
<evidence type="ECO:0000256" key="8">
    <source>
        <dbReference type="ARBA" id="ARBA00026106"/>
    </source>
</evidence>
<evidence type="ECO:0000256" key="1">
    <source>
        <dbReference type="ARBA" id="ARBA00001933"/>
    </source>
</evidence>
<evidence type="ECO:0000256" key="9">
    <source>
        <dbReference type="ARBA" id="ARBA00047412"/>
    </source>
</evidence>
<dbReference type="PANTHER" id="PTHR11751">
    <property type="entry name" value="ALANINE AMINOTRANSFERASE"/>
    <property type="match status" value="1"/>
</dbReference>
<proteinExistence type="evidence at transcript level"/>
<dbReference type="InterPro" id="IPR015422">
    <property type="entry name" value="PyrdxlP-dep_Trfase_small"/>
</dbReference>
<dbReference type="EMBL" id="JF811456">
    <property type="protein sequence ID" value="AEP43805.1"/>
    <property type="molecule type" value="mRNA"/>
</dbReference>
<evidence type="ECO:0000256" key="2">
    <source>
        <dbReference type="ARBA" id="ARBA00011738"/>
    </source>
</evidence>
<dbReference type="EC" id="2.6.1.2" evidence="8"/>
<dbReference type="AlphaFoldDB" id="G4XHA1"/>
<dbReference type="InterPro" id="IPR004839">
    <property type="entry name" value="Aminotransferase_I/II_large"/>
</dbReference>